<proteinExistence type="predicted"/>
<dbReference type="AlphaFoldDB" id="A0A438BYA2"/>
<name>A0A438BYA2_VITVI</name>
<accession>A0A438BYA2</accession>
<evidence type="ECO:0000313" key="1">
    <source>
        <dbReference type="EMBL" id="RVW15953.1"/>
    </source>
</evidence>
<evidence type="ECO:0000313" key="2">
    <source>
        <dbReference type="Proteomes" id="UP000288805"/>
    </source>
</evidence>
<dbReference type="EMBL" id="QGNW01002593">
    <property type="protein sequence ID" value="RVW15953.1"/>
    <property type="molecule type" value="Genomic_DNA"/>
</dbReference>
<comment type="caution">
    <text evidence="1">The sequence shown here is derived from an EMBL/GenBank/DDBJ whole genome shotgun (WGS) entry which is preliminary data.</text>
</comment>
<reference evidence="1 2" key="1">
    <citation type="journal article" date="2018" name="PLoS Genet.">
        <title>Population sequencing reveals clonal diversity and ancestral inbreeding in the grapevine cultivar Chardonnay.</title>
        <authorList>
            <person name="Roach M.J."/>
            <person name="Johnson D.L."/>
            <person name="Bohlmann J."/>
            <person name="van Vuuren H.J."/>
            <person name="Jones S.J."/>
            <person name="Pretorius I.S."/>
            <person name="Schmidt S.A."/>
            <person name="Borneman A.R."/>
        </authorList>
    </citation>
    <scope>NUCLEOTIDE SEQUENCE [LARGE SCALE GENOMIC DNA]</scope>
    <source>
        <strain evidence="2">cv. Chardonnay</strain>
        <tissue evidence="1">Leaf</tissue>
    </source>
</reference>
<dbReference type="Proteomes" id="UP000288805">
    <property type="component" value="Unassembled WGS sequence"/>
</dbReference>
<sequence length="85" mass="9927">MGLKKKKVTCLAILREDKEDSTKETMPEEIKGVLNEFNDVMLLKLSKRLPLRIKEDHKIELNSRVKPHALGLYMIALLELENLRR</sequence>
<organism evidence="1 2">
    <name type="scientific">Vitis vinifera</name>
    <name type="common">Grape</name>
    <dbReference type="NCBI Taxonomy" id="29760"/>
    <lineage>
        <taxon>Eukaryota</taxon>
        <taxon>Viridiplantae</taxon>
        <taxon>Streptophyta</taxon>
        <taxon>Embryophyta</taxon>
        <taxon>Tracheophyta</taxon>
        <taxon>Spermatophyta</taxon>
        <taxon>Magnoliopsida</taxon>
        <taxon>eudicotyledons</taxon>
        <taxon>Gunneridae</taxon>
        <taxon>Pentapetalae</taxon>
        <taxon>rosids</taxon>
        <taxon>Vitales</taxon>
        <taxon>Vitaceae</taxon>
        <taxon>Viteae</taxon>
        <taxon>Vitis</taxon>
    </lineage>
</organism>
<gene>
    <name evidence="1" type="ORF">CK203_083552</name>
</gene>
<protein>
    <submittedName>
        <fullName evidence="1">Uncharacterized protein</fullName>
    </submittedName>
</protein>